<keyword evidence="5 8" id="KW-0406">Ion transport</keyword>
<dbReference type="Gene3D" id="1.20.5.2210">
    <property type="match status" value="1"/>
</dbReference>
<comment type="subunit">
    <text evidence="8">F-type ATPases have 2 components, CF(1) - the catalytic core - and CF(0) - the membrane proton channel. In yeast, the dimeric form of ATP synthase consists of 17 polypeptides: alpha, beta, gamma, delta, epsilon, 4 (B), 5 (OSCP), 6 (A), 8, 9 (C), d, E (Tim11), f, g, h, i/j and k.</text>
</comment>
<evidence type="ECO:0000256" key="1">
    <source>
        <dbReference type="ARBA" id="ARBA00022448"/>
    </source>
</evidence>
<comment type="function">
    <text evidence="8">Subunit b, of the mitochondrial membrane ATP synthase complex (F(1)F(0) ATP synthase or Complex V) that produces ATP from ADP in the presence of a proton gradient across the membrane which is generated by electron transport complexes of the respiratory chain. ATP synthase complex consist of a soluble F(1) head domain - the catalytic core - and a membrane F(1) domain - the membrane proton channel. These two domains are linked by a central stalk rotating inside the F(1) region and a stationary peripheral stalk. During catalysis, ATP synthesis in the catalytic domain of F(1) is coupled via a rotary mechanism of the central stalk subunits to proton translocation. In vivo, can only synthesize ATP although its ATP hydrolase activity can be activated artificially in vitro. Part of the complex F(0) domain. Part of the complex F(0) domain and the peripheric stalk, which acts as a stator to hold the catalytic alpha(3)beta(3) subcomplex and subunit a/ATP6 static relative to the rotary elements.</text>
</comment>
<evidence type="ECO:0000256" key="4">
    <source>
        <dbReference type="ARBA" id="ARBA00022792"/>
    </source>
</evidence>
<accession>A0A1Y2APN2</accession>
<evidence type="ECO:0000313" key="10">
    <source>
        <dbReference type="Proteomes" id="UP000193986"/>
    </source>
</evidence>
<organism evidence="9 10">
    <name type="scientific">Naematelia encephala</name>
    <dbReference type="NCBI Taxonomy" id="71784"/>
    <lineage>
        <taxon>Eukaryota</taxon>
        <taxon>Fungi</taxon>
        <taxon>Dikarya</taxon>
        <taxon>Basidiomycota</taxon>
        <taxon>Agaricomycotina</taxon>
        <taxon>Tremellomycetes</taxon>
        <taxon>Tremellales</taxon>
        <taxon>Naemateliaceae</taxon>
        <taxon>Naematelia</taxon>
    </lineage>
</organism>
<dbReference type="FunCoup" id="A0A1Y2APN2">
    <property type="interactions" value="77"/>
</dbReference>
<comment type="similarity">
    <text evidence="8">Belongs to the eukaryotic ATPase B chain family.</text>
</comment>
<dbReference type="PANTHER" id="PTHR12733:SF3">
    <property type="entry name" value="ATP SYNTHASE F(0) COMPLEX SUBUNIT B1, MITOCHONDRIAL"/>
    <property type="match status" value="1"/>
</dbReference>
<comment type="subcellular location">
    <subcellularLocation>
        <location evidence="8">Mitochondrion</location>
    </subcellularLocation>
    <subcellularLocation>
        <location evidence="8">Mitochondrion inner membrane</location>
    </subcellularLocation>
</comment>
<dbReference type="InterPro" id="IPR008688">
    <property type="entry name" value="ATP_synth_Bsub_B/MI25"/>
</dbReference>
<keyword evidence="2 8" id="KW-0138">CF(0)</keyword>
<sequence length="236" mass="25721">MASRLALRSLRTAGLRPTVARSVALPSVRHMASQPTPDEKAASIINSVPSTSLWTKTGGIVLGTAAAATAVSTEFYVVNEETVLLVGFGILFTAIARSIGAPYSAWANGHIDRIKSILYSARDEHAKAVTTRIDSVNQLKEVVPLTEQLYAVAKDITAVEHENFVLSQEQAIKAELKSVLDSWVRYEQQQREAEQLALVQSVQQAIEAELAKPAFKRQLLEEALTQVEQLSKSKAI</sequence>
<keyword evidence="6 8" id="KW-0496">Mitochondrion</keyword>
<evidence type="ECO:0000256" key="5">
    <source>
        <dbReference type="ARBA" id="ARBA00023065"/>
    </source>
</evidence>
<dbReference type="InterPro" id="IPR013837">
    <property type="entry name" value="ATP_synth_F0_suB"/>
</dbReference>
<dbReference type="InParanoid" id="A0A1Y2APN2"/>
<dbReference type="SUPFAM" id="SSF161060">
    <property type="entry name" value="ATP synthase B chain-like"/>
    <property type="match status" value="1"/>
</dbReference>
<dbReference type="PANTHER" id="PTHR12733">
    <property type="entry name" value="MITOCHONDRIAL ATP SYNTHASE B CHAIN"/>
    <property type="match status" value="1"/>
</dbReference>
<gene>
    <name evidence="9" type="ORF">BCR39DRAFT_546680</name>
</gene>
<keyword evidence="7 8" id="KW-0472">Membrane</keyword>
<proteinExistence type="inferred from homology"/>
<dbReference type="GO" id="GO:0045259">
    <property type="term" value="C:proton-transporting ATP synthase complex"/>
    <property type="evidence" value="ECO:0007669"/>
    <property type="project" value="UniProtKB-KW"/>
</dbReference>
<dbReference type="Pfam" id="PF05405">
    <property type="entry name" value="Mt_ATP-synt_B"/>
    <property type="match status" value="1"/>
</dbReference>
<keyword evidence="3 8" id="KW-0375">Hydrogen ion transport</keyword>
<evidence type="ECO:0000256" key="6">
    <source>
        <dbReference type="ARBA" id="ARBA00023128"/>
    </source>
</evidence>
<keyword evidence="10" id="KW-1185">Reference proteome</keyword>
<reference evidence="9 10" key="1">
    <citation type="submission" date="2016-07" db="EMBL/GenBank/DDBJ databases">
        <title>Pervasive Adenine N6-methylation of Active Genes in Fungi.</title>
        <authorList>
            <consortium name="DOE Joint Genome Institute"/>
            <person name="Mondo S.J."/>
            <person name="Dannebaum R.O."/>
            <person name="Kuo R.C."/>
            <person name="Labutti K."/>
            <person name="Haridas S."/>
            <person name="Kuo A."/>
            <person name="Salamov A."/>
            <person name="Ahrendt S.R."/>
            <person name="Lipzen A."/>
            <person name="Sullivan W."/>
            <person name="Andreopoulos W.B."/>
            <person name="Clum A."/>
            <person name="Lindquist E."/>
            <person name="Daum C."/>
            <person name="Ramamoorthy G.K."/>
            <person name="Gryganskyi A."/>
            <person name="Culley D."/>
            <person name="Magnuson J.K."/>
            <person name="James T.Y."/>
            <person name="O'Malley M.A."/>
            <person name="Stajich J.E."/>
            <person name="Spatafora J.W."/>
            <person name="Visel A."/>
            <person name="Grigoriev I.V."/>
        </authorList>
    </citation>
    <scope>NUCLEOTIDE SEQUENCE [LARGE SCALE GENOMIC DNA]</scope>
    <source>
        <strain evidence="9 10">68-887.2</strain>
    </source>
</reference>
<dbReference type="GO" id="GO:0005743">
    <property type="term" value="C:mitochondrial inner membrane"/>
    <property type="evidence" value="ECO:0007669"/>
    <property type="project" value="UniProtKB-SubCell"/>
</dbReference>
<dbReference type="OrthoDB" id="67388at2759"/>
<dbReference type="AlphaFoldDB" id="A0A1Y2APN2"/>
<comment type="caution">
    <text evidence="9">The sequence shown here is derived from an EMBL/GenBank/DDBJ whole genome shotgun (WGS) entry which is preliminary data.</text>
</comment>
<evidence type="ECO:0000256" key="3">
    <source>
        <dbReference type="ARBA" id="ARBA00022781"/>
    </source>
</evidence>
<evidence type="ECO:0000256" key="2">
    <source>
        <dbReference type="ARBA" id="ARBA00022547"/>
    </source>
</evidence>
<dbReference type="GO" id="GO:0046933">
    <property type="term" value="F:proton-transporting ATP synthase activity, rotational mechanism"/>
    <property type="evidence" value="ECO:0007669"/>
    <property type="project" value="TreeGrafter"/>
</dbReference>
<protein>
    <recommendedName>
        <fullName evidence="8">ATP synthase subunit 4</fullName>
    </recommendedName>
</protein>
<keyword evidence="1 8" id="KW-0813">Transport</keyword>
<evidence type="ECO:0000256" key="7">
    <source>
        <dbReference type="ARBA" id="ARBA00023136"/>
    </source>
</evidence>
<name>A0A1Y2APN2_9TREE</name>
<evidence type="ECO:0000313" key="9">
    <source>
        <dbReference type="EMBL" id="ORY24456.1"/>
    </source>
</evidence>
<dbReference type="EMBL" id="MCFC01000067">
    <property type="protein sequence ID" value="ORY24456.1"/>
    <property type="molecule type" value="Genomic_DNA"/>
</dbReference>
<keyword evidence="4 8" id="KW-0999">Mitochondrion inner membrane</keyword>
<dbReference type="Proteomes" id="UP000193986">
    <property type="component" value="Unassembled WGS sequence"/>
</dbReference>
<dbReference type="STRING" id="71784.A0A1Y2APN2"/>
<evidence type="ECO:0000256" key="8">
    <source>
        <dbReference type="RuleBase" id="RU368017"/>
    </source>
</evidence>